<evidence type="ECO:0000313" key="3">
    <source>
        <dbReference type="EMBL" id="JAG89258.1"/>
    </source>
</evidence>
<dbReference type="PANTHER" id="PTHR13527">
    <property type="entry name" value="SAYSVFN DOMAIN-CONTAINING PROTEIN 1"/>
    <property type="match status" value="1"/>
</dbReference>
<evidence type="ECO:0000259" key="2">
    <source>
        <dbReference type="PROSITE" id="PS50053"/>
    </source>
</evidence>
<name>A0A0C9SAM2_9CONI</name>
<keyword evidence="1" id="KW-0472">Membrane</keyword>
<feature type="transmembrane region" description="Helical" evidence="1">
    <location>
        <begin position="164"/>
        <end position="181"/>
    </location>
</feature>
<organism evidence="3">
    <name type="scientific">Wollemia nobilis</name>
    <dbReference type="NCBI Taxonomy" id="56998"/>
    <lineage>
        <taxon>Eukaryota</taxon>
        <taxon>Viridiplantae</taxon>
        <taxon>Streptophyta</taxon>
        <taxon>Embryophyta</taxon>
        <taxon>Tracheophyta</taxon>
        <taxon>Spermatophyta</taxon>
        <taxon>Pinopsida</taxon>
        <taxon>Pinidae</taxon>
        <taxon>Conifers II</taxon>
        <taxon>Araucariales</taxon>
        <taxon>Araucariaceae</taxon>
        <taxon>Wollemia</taxon>
    </lineage>
</organism>
<dbReference type="InterPro" id="IPR039159">
    <property type="entry name" value="SAYSD1"/>
</dbReference>
<dbReference type="PROSITE" id="PS50053">
    <property type="entry name" value="UBIQUITIN_2"/>
    <property type="match status" value="1"/>
</dbReference>
<keyword evidence="1" id="KW-1133">Transmembrane helix</keyword>
<feature type="transmembrane region" description="Helical" evidence="1">
    <location>
        <begin position="132"/>
        <end position="158"/>
    </location>
</feature>
<dbReference type="Pfam" id="PF10260">
    <property type="entry name" value="SAYSvFN"/>
    <property type="match status" value="1"/>
</dbReference>
<dbReference type="PANTHER" id="PTHR13527:SF0">
    <property type="entry name" value="SAYSVFN DOMAIN-CONTAINING PROTEIN 1"/>
    <property type="match status" value="1"/>
</dbReference>
<dbReference type="EMBL" id="GCHU01002442">
    <property type="protein sequence ID" value="JAG89258.1"/>
    <property type="molecule type" value="Transcribed_RNA"/>
</dbReference>
<dbReference type="InterPro" id="IPR019387">
    <property type="entry name" value="SAYSvFN_dom"/>
</dbReference>
<keyword evidence="1" id="KW-0812">Transmembrane</keyword>
<dbReference type="InterPro" id="IPR000626">
    <property type="entry name" value="Ubiquitin-like_dom"/>
</dbReference>
<sequence>MIGMEEEEKKVTINVKKIGSARPRQLQVPPTIKVSHLRKIVGTEVNLPIEWLKIFLHGAVLHDVKNGCEVHASLNEGDSLLAIVAPKPPAKHIQDTEDDDEDDLRLSLPETAAQWKKNLLFFLQNKLGVPDIVLVTILSISLKKWVMVFLWFIIAPLAYRWDLGPVYILTTAFTLIFFNLGQRQQGDASAYSIFNENFRELPGTLNADRLDRDLRAGQLF</sequence>
<feature type="domain" description="Ubiquitin-like" evidence="2">
    <location>
        <begin position="11"/>
        <end position="63"/>
    </location>
</feature>
<accession>A0A0C9SAM2</accession>
<dbReference type="InterPro" id="IPR029071">
    <property type="entry name" value="Ubiquitin-like_domsf"/>
</dbReference>
<protein>
    <submittedName>
        <fullName evidence="3">TSA: Wollemia nobilis Ref_Wollemi_Transcript_2461_844 transcribed RNA sequence</fullName>
    </submittedName>
</protein>
<proteinExistence type="predicted"/>
<reference evidence="3" key="1">
    <citation type="submission" date="2015-02" db="EMBL/GenBank/DDBJ databases">
        <title>A transcriptome of Wollemia nobilis - a relic of Gondwana.</title>
        <authorList>
            <person name="Chia J.Y."/>
            <person name="Leong Y.S."/>
            <person name="Abdul Karim S."/>
            <person name="Wan Azmi N."/>
            <person name="Hercus R."/>
            <person name="Croft L."/>
        </authorList>
    </citation>
    <scope>NUCLEOTIDE SEQUENCE</scope>
    <source>
        <strain evidence="3">MaeBrown</strain>
        <tissue evidence="3">Leaf</tissue>
    </source>
</reference>
<dbReference type="SUPFAM" id="SSF54236">
    <property type="entry name" value="Ubiquitin-like"/>
    <property type="match status" value="1"/>
</dbReference>
<evidence type="ECO:0000256" key="1">
    <source>
        <dbReference type="SAM" id="Phobius"/>
    </source>
</evidence>
<dbReference type="AlphaFoldDB" id="A0A0C9SAM2"/>